<dbReference type="AlphaFoldDB" id="J9GAD3"/>
<accession>J9GAD3</accession>
<organism evidence="1">
    <name type="scientific">gut metagenome</name>
    <dbReference type="NCBI Taxonomy" id="749906"/>
    <lineage>
        <taxon>unclassified sequences</taxon>
        <taxon>metagenomes</taxon>
        <taxon>organismal metagenomes</taxon>
    </lineage>
</organism>
<sequence length="37" mass="4251">MQYVLLAFGFPGEESEAFFCVPNLSMRDFVNFITLNC</sequence>
<evidence type="ECO:0000313" key="1">
    <source>
        <dbReference type="EMBL" id="EJX03804.1"/>
    </source>
</evidence>
<gene>
    <name evidence="1" type="ORF">EVA_08091</name>
</gene>
<reference evidence="1" key="1">
    <citation type="journal article" date="2012" name="PLoS ONE">
        <title>Gene sets for utilization of primary and secondary nutrition supplies in the distal gut of endangered iberian lynx.</title>
        <authorList>
            <person name="Alcaide M."/>
            <person name="Messina E."/>
            <person name="Richter M."/>
            <person name="Bargiela R."/>
            <person name="Peplies J."/>
            <person name="Huws S.A."/>
            <person name="Newbold C.J."/>
            <person name="Golyshin P.N."/>
            <person name="Simon M.A."/>
            <person name="Lopez G."/>
            <person name="Yakimov M.M."/>
            <person name="Ferrer M."/>
        </authorList>
    </citation>
    <scope>NUCLEOTIDE SEQUENCE</scope>
</reference>
<name>J9GAD3_9ZZZZ</name>
<comment type="caution">
    <text evidence="1">The sequence shown here is derived from an EMBL/GenBank/DDBJ whole genome shotgun (WGS) entry which is preliminary data.</text>
</comment>
<protein>
    <submittedName>
        <fullName evidence="1">Uncharacterized protein</fullName>
    </submittedName>
</protein>
<proteinExistence type="predicted"/>
<dbReference type="EMBL" id="AMCI01002028">
    <property type="protein sequence ID" value="EJX03804.1"/>
    <property type="molecule type" value="Genomic_DNA"/>
</dbReference>